<protein>
    <recommendedName>
        <fullName evidence="4">DDE Tnp4 domain-containing protein</fullName>
    </recommendedName>
</protein>
<accession>A0A0C3QCI0</accession>
<name>A0A0C3QCI0_9AGAM</name>
<keyword evidence="3" id="KW-1185">Reference proteome</keyword>
<evidence type="ECO:0000256" key="1">
    <source>
        <dbReference type="SAM" id="SignalP"/>
    </source>
</evidence>
<evidence type="ECO:0000313" key="2">
    <source>
        <dbReference type="EMBL" id="KIO22284.1"/>
    </source>
</evidence>
<dbReference type="HOGENOM" id="CLU_018552_1_0_1"/>
<gene>
    <name evidence="2" type="ORF">M407DRAFT_79390</name>
</gene>
<dbReference type="OrthoDB" id="3246760at2759"/>
<evidence type="ECO:0000313" key="3">
    <source>
        <dbReference type="Proteomes" id="UP000054248"/>
    </source>
</evidence>
<dbReference type="Proteomes" id="UP000054248">
    <property type="component" value="Unassembled WGS sequence"/>
</dbReference>
<feature type="signal peptide" evidence="1">
    <location>
        <begin position="1"/>
        <end position="24"/>
    </location>
</feature>
<keyword evidence="1" id="KW-0732">Signal</keyword>
<dbReference type="STRING" id="1051891.A0A0C3QCI0"/>
<dbReference type="AlphaFoldDB" id="A0A0C3QCI0"/>
<reference evidence="2 3" key="1">
    <citation type="submission" date="2014-04" db="EMBL/GenBank/DDBJ databases">
        <authorList>
            <consortium name="DOE Joint Genome Institute"/>
            <person name="Kuo A."/>
            <person name="Girlanda M."/>
            <person name="Perotto S."/>
            <person name="Kohler A."/>
            <person name="Nagy L.G."/>
            <person name="Floudas D."/>
            <person name="Copeland A."/>
            <person name="Barry K.W."/>
            <person name="Cichocki N."/>
            <person name="Veneault-Fourrey C."/>
            <person name="LaButti K."/>
            <person name="Lindquist E.A."/>
            <person name="Lipzen A."/>
            <person name="Lundell T."/>
            <person name="Morin E."/>
            <person name="Murat C."/>
            <person name="Sun H."/>
            <person name="Tunlid A."/>
            <person name="Henrissat B."/>
            <person name="Grigoriev I.V."/>
            <person name="Hibbett D.S."/>
            <person name="Martin F."/>
            <person name="Nordberg H.P."/>
            <person name="Cantor M.N."/>
            <person name="Hua S.X."/>
        </authorList>
    </citation>
    <scope>NUCLEOTIDE SEQUENCE [LARGE SCALE GENOMIC DNA]</scope>
    <source>
        <strain evidence="2 3">MUT 4182</strain>
    </source>
</reference>
<reference evidence="3" key="2">
    <citation type="submission" date="2015-01" db="EMBL/GenBank/DDBJ databases">
        <title>Evolutionary Origins and Diversification of the Mycorrhizal Mutualists.</title>
        <authorList>
            <consortium name="DOE Joint Genome Institute"/>
            <consortium name="Mycorrhizal Genomics Consortium"/>
            <person name="Kohler A."/>
            <person name="Kuo A."/>
            <person name="Nagy L.G."/>
            <person name="Floudas D."/>
            <person name="Copeland A."/>
            <person name="Barry K.W."/>
            <person name="Cichocki N."/>
            <person name="Veneault-Fourrey C."/>
            <person name="LaButti K."/>
            <person name="Lindquist E.A."/>
            <person name="Lipzen A."/>
            <person name="Lundell T."/>
            <person name="Morin E."/>
            <person name="Murat C."/>
            <person name="Riley R."/>
            <person name="Ohm R."/>
            <person name="Sun H."/>
            <person name="Tunlid A."/>
            <person name="Henrissat B."/>
            <person name="Grigoriev I.V."/>
            <person name="Hibbett D.S."/>
            <person name="Martin F."/>
        </authorList>
    </citation>
    <scope>NUCLEOTIDE SEQUENCE [LARGE SCALE GENOMIC DNA]</scope>
    <source>
        <strain evidence="3">MUT 4182</strain>
    </source>
</reference>
<organism evidence="2 3">
    <name type="scientific">Tulasnella calospora MUT 4182</name>
    <dbReference type="NCBI Taxonomy" id="1051891"/>
    <lineage>
        <taxon>Eukaryota</taxon>
        <taxon>Fungi</taxon>
        <taxon>Dikarya</taxon>
        <taxon>Basidiomycota</taxon>
        <taxon>Agaricomycotina</taxon>
        <taxon>Agaricomycetes</taxon>
        <taxon>Cantharellales</taxon>
        <taxon>Tulasnellaceae</taxon>
        <taxon>Tulasnella</taxon>
    </lineage>
</organism>
<sequence>MPPQRKPTRRTRLLHLQLLAVVLRDLFTPTEDLLHRANEISTNTAILLAILQTRYLAPRIPVPKASQLHLAFEFAAIGQEKHRFVQMLRVTPEAFHHILSLIQDHPIFMCRGPRPQAPVELQLAVTLYRAGRYGNGSSVGDIARIAGVSEGSKEREKEWVERRVGCPSFREGWCTGDGTLVHLHQKPGLNGDAYFSRKMRYDLNVQVSVFSMLFASLT</sequence>
<dbReference type="EMBL" id="KN823113">
    <property type="protein sequence ID" value="KIO22284.1"/>
    <property type="molecule type" value="Genomic_DNA"/>
</dbReference>
<feature type="chain" id="PRO_5002180693" description="DDE Tnp4 domain-containing protein" evidence="1">
    <location>
        <begin position="25"/>
        <end position="218"/>
    </location>
</feature>
<proteinExistence type="predicted"/>
<evidence type="ECO:0008006" key="4">
    <source>
        <dbReference type="Google" id="ProtNLM"/>
    </source>
</evidence>